<evidence type="ECO:0000313" key="3">
    <source>
        <dbReference type="Proteomes" id="UP001596513"/>
    </source>
</evidence>
<feature type="transmembrane region" description="Helical" evidence="1">
    <location>
        <begin position="6"/>
        <end position="36"/>
    </location>
</feature>
<accession>A0ABW2U7I6</accession>
<evidence type="ECO:0000313" key="2">
    <source>
        <dbReference type="EMBL" id="MFC7669425.1"/>
    </source>
</evidence>
<comment type="caution">
    <text evidence="2">The sequence shown here is derived from an EMBL/GenBank/DDBJ whole genome shotgun (WGS) entry which is preliminary data.</text>
</comment>
<dbReference type="Proteomes" id="UP001596513">
    <property type="component" value="Unassembled WGS sequence"/>
</dbReference>
<keyword evidence="1" id="KW-1133">Transmembrane helix</keyword>
<proteinExistence type="predicted"/>
<reference evidence="3" key="1">
    <citation type="journal article" date="2019" name="Int. J. Syst. Evol. Microbiol.">
        <title>The Global Catalogue of Microorganisms (GCM) 10K type strain sequencing project: providing services to taxonomists for standard genome sequencing and annotation.</title>
        <authorList>
            <consortium name="The Broad Institute Genomics Platform"/>
            <consortium name="The Broad Institute Genome Sequencing Center for Infectious Disease"/>
            <person name="Wu L."/>
            <person name="Ma J."/>
        </authorList>
    </citation>
    <scope>NUCLEOTIDE SEQUENCE [LARGE SCALE GENOMIC DNA]</scope>
    <source>
        <strain evidence="3">JCM 19635</strain>
    </source>
</reference>
<name>A0ABW2U7I6_9BACT</name>
<dbReference type="EMBL" id="JBHTEK010000001">
    <property type="protein sequence ID" value="MFC7669425.1"/>
    <property type="molecule type" value="Genomic_DNA"/>
</dbReference>
<keyword evidence="1" id="KW-0812">Transmembrane</keyword>
<evidence type="ECO:0000256" key="1">
    <source>
        <dbReference type="SAM" id="Phobius"/>
    </source>
</evidence>
<dbReference type="RefSeq" id="WP_380204929.1">
    <property type="nucleotide sequence ID" value="NZ_JBHTEK010000001.1"/>
</dbReference>
<keyword evidence="1" id="KW-0472">Membrane</keyword>
<sequence length="118" mass="13030">MNRLTARLLALISLLTVEIVLGAVLFVAAFGVFFYLTRVVFVDKSLALDNWASGLMDELRYAMPGLTGPVRFVTFLRRCRFCCPLVLLGRCCCAGPATIAKPWSWCWPWAAASCSTSC</sequence>
<keyword evidence="3" id="KW-1185">Reference proteome</keyword>
<gene>
    <name evidence="2" type="ORF">ACFQT0_20205</name>
</gene>
<protein>
    <submittedName>
        <fullName evidence="2">Uncharacterized protein</fullName>
    </submittedName>
</protein>
<organism evidence="2 3">
    <name type="scientific">Hymenobacter humi</name>
    <dbReference type="NCBI Taxonomy" id="1411620"/>
    <lineage>
        <taxon>Bacteria</taxon>
        <taxon>Pseudomonadati</taxon>
        <taxon>Bacteroidota</taxon>
        <taxon>Cytophagia</taxon>
        <taxon>Cytophagales</taxon>
        <taxon>Hymenobacteraceae</taxon>
        <taxon>Hymenobacter</taxon>
    </lineage>
</organism>